<keyword evidence="4" id="KW-1185">Reference proteome</keyword>
<reference evidence="3" key="2">
    <citation type="submission" date="2021-04" db="EMBL/GenBank/DDBJ databases">
        <authorList>
            <person name="Zhang T."/>
            <person name="Zhang Y."/>
            <person name="Lu D."/>
            <person name="Zuo D."/>
            <person name="Du Z."/>
        </authorList>
    </citation>
    <scope>NUCLEOTIDE SEQUENCE</scope>
    <source>
        <strain evidence="3">JR1</strain>
    </source>
</reference>
<evidence type="ECO:0000313" key="4">
    <source>
        <dbReference type="Proteomes" id="UP000679220"/>
    </source>
</evidence>
<dbReference type="GO" id="GO:0016491">
    <property type="term" value="F:oxidoreductase activity"/>
    <property type="evidence" value="ECO:0007669"/>
    <property type="project" value="TreeGrafter"/>
</dbReference>
<comment type="caution">
    <text evidence="3">The sequence shown here is derived from an EMBL/GenBank/DDBJ whole genome shotgun (WGS) entry which is preliminary data.</text>
</comment>
<keyword evidence="2" id="KW-0472">Membrane</keyword>
<dbReference type="RefSeq" id="WP_212191155.1">
    <property type="nucleotide sequence ID" value="NZ_JAGTAR010000017.1"/>
</dbReference>
<evidence type="ECO:0008006" key="5">
    <source>
        <dbReference type="Google" id="ProtNLM"/>
    </source>
</evidence>
<organism evidence="3 4">
    <name type="scientific">Carboxylicivirga sediminis</name>
    <dbReference type="NCBI Taxonomy" id="2006564"/>
    <lineage>
        <taxon>Bacteria</taxon>
        <taxon>Pseudomonadati</taxon>
        <taxon>Bacteroidota</taxon>
        <taxon>Bacteroidia</taxon>
        <taxon>Marinilabiliales</taxon>
        <taxon>Marinilabiliaceae</taxon>
        <taxon>Carboxylicivirga</taxon>
    </lineage>
</organism>
<sequence>MVQKLKIIPIYLLVLLFGHQIWANGVADNSQCLKCHGQVFYEYHNEWTDQTDRKPLNPFHHIDSTKLHTSVHKMFACVDCHSMEYETFPHSGELRLEEKYQCMDCHGGDETFAKFNFEGIEAAFMESVHYKASDERFNCWMCHDAHGYELALREDKPITEVVALSNNMCLSCHDNKFKYGLLSDDEPQDIASIHSWLPNQSRHFTKVRCIDCHTKVQSDLLISHNILPKEEAVHNCVECHSSNSVLMESLYAHRAKESRAESGFFNAVVLNEGYIIGANRNRTLNFVSIALFGMLVLGLLVHATLRFIVSKKK</sequence>
<accession>A0A941F6P6</accession>
<reference evidence="3" key="1">
    <citation type="journal article" date="2018" name="Int. J. Syst. Evol. Microbiol.">
        <title>Carboxylicivirga sediminis sp. nov., isolated from coastal sediment.</title>
        <authorList>
            <person name="Wang F.Q."/>
            <person name="Ren L.H."/>
            <person name="Zou R.J."/>
            <person name="Sun Y.Z."/>
            <person name="Liu X.J."/>
            <person name="Jiang F."/>
            <person name="Liu L.J."/>
        </authorList>
    </citation>
    <scope>NUCLEOTIDE SEQUENCE</scope>
    <source>
        <strain evidence="3">JR1</strain>
    </source>
</reference>
<gene>
    <name evidence="3" type="ORF">KDU71_11780</name>
</gene>
<evidence type="ECO:0000313" key="3">
    <source>
        <dbReference type="EMBL" id="MBR8536240.1"/>
    </source>
</evidence>
<dbReference type="InterPro" id="IPR036280">
    <property type="entry name" value="Multihaem_cyt_sf"/>
</dbReference>
<dbReference type="Proteomes" id="UP000679220">
    <property type="component" value="Unassembled WGS sequence"/>
</dbReference>
<keyword evidence="2" id="KW-1133">Transmembrane helix</keyword>
<dbReference type="PANTHER" id="PTHR35038:SF8">
    <property type="entry name" value="C-TYPE POLYHEME CYTOCHROME OMCC"/>
    <property type="match status" value="1"/>
</dbReference>
<dbReference type="Gene3D" id="1.10.780.10">
    <property type="entry name" value="Hydroxylamine Oxidoreductase, Chain A, domain 1"/>
    <property type="match status" value="1"/>
</dbReference>
<keyword evidence="2" id="KW-0812">Transmembrane</keyword>
<dbReference type="AlphaFoldDB" id="A0A941F6P6"/>
<feature type="transmembrane region" description="Helical" evidence="2">
    <location>
        <begin position="286"/>
        <end position="309"/>
    </location>
</feature>
<dbReference type="SUPFAM" id="SSF48695">
    <property type="entry name" value="Multiheme cytochromes"/>
    <property type="match status" value="1"/>
</dbReference>
<evidence type="ECO:0000256" key="2">
    <source>
        <dbReference type="SAM" id="Phobius"/>
    </source>
</evidence>
<dbReference type="Gene3D" id="3.90.10.10">
    <property type="entry name" value="Cytochrome C3"/>
    <property type="match status" value="1"/>
</dbReference>
<evidence type="ECO:0000256" key="1">
    <source>
        <dbReference type="ARBA" id="ARBA00022729"/>
    </source>
</evidence>
<protein>
    <recommendedName>
        <fullName evidence="5">Tetrahaem cytochrome domain-containing protein</fullName>
    </recommendedName>
</protein>
<dbReference type="InterPro" id="IPR051829">
    <property type="entry name" value="Multiheme_Cytochr_ET"/>
</dbReference>
<name>A0A941F6P6_9BACT</name>
<dbReference type="EMBL" id="JAGTAR010000017">
    <property type="protein sequence ID" value="MBR8536240.1"/>
    <property type="molecule type" value="Genomic_DNA"/>
</dbReference>
<dbReference type="PANTHER" id="PTHR35038">
    <property type="entry name" value="DISSIMILATORY SULFITE REDUCTASE SIRA"/>
    <property type="match status" value="1"/>
</dbReference>
<proteinExistence type="predicted"/>
<keyword evidence="1" id="KW-0732">Signal</keyword>